<dbReference type="SMART" id="SM00470">
    <property type="entry name" value="ParB"/>
    <property type="match status" value="1"/>
</dbReference>
<dbReference type="SUPFAM" id="SSF110849">
    <property type="entry name" value="ParB/Sulfiredoxin"/>
    <property type="match status" value="1"/>
</dbReference>
<evidence type="ECO:0000313" key="6">
    <source>
        <dbReference type="Proteomes" id="UP000033986"/>
    </source>
</evidence>
<sequence>MKLSGLGKGLESLIPKTMPVKSEAAVLGDAPKTKESIFLIEVDKIKENPHQPRRDFDEIELQSLASSIREHGILQPLIISKFEDENPSGIKVFYELIAGERRLKAAKLAGFQFVPAIIKPKVEDRNKLELALIENIQRADLNAIEKARGYDELMKKFGLSQKETAFKVGQSRESVANTLRLLGLSIEIQKAIESGKISEGHGRAILAIENDNQQLALMNEIISKNLSVRAAESLGR</sequence>
<proteinExistence type="inferred from homology"/>
<dbReference type="Gene3D" id="3.90.1530.30">
    <property type="match status" value="1"/>
</dbReference>
<dbReference type="InterPro" id="IPR050336">
    <property type="entry name" value="Chromosome_partition/occlusion"/>
</dbReference>
<dbReference type="AlphaFoldDB" id="A0A0G0Z4W7"/>
<keyword evidence="2" id="KW-0159">Chromosome partition</keyword>
<dbReference type="PANTHER" id="PTHR33375:SF1">
    <property type="entry name" value="CHROMOSOME-PARTITIONING PROTEIN PARB-RELATED"/>
    <property type="match status" value="1"/>
</dbReference>
<dbReference type="EMBL" id="LCDB01000024">
    <property type="protein sequence ID" value="KKS43765.1"/>
    <property type="molecule type" value="Genomic_DNA"/>
</dbReference>
<dbReference type="PANTHER" id="PTHR33375">
    <property type="entry name" value="CHROMOSOME-PARTITIONING PROTEIN PARB-RELATED"/>
    <property type="match status" value="1"/>
</dbReference>
<gene>
    <name evidence="5" type="ORF">UV07_C0024G0014</name>
</gene>
<evidence type="ECO:0000256" key="3">
    <source>
        <dbReference type="ARBA" id="ARBA00023125"/>
    </source>
</evidence>
<comment type="similarity">
    <text evidence="1">Belongs to the ParB family.</text>
</comment>
<dbReference type="NCBIfam" id="TIGR00180">
    <property type="entry name" value="parB_part"/>
    <property type="match status" value="1"/>
</dbReference>
<dbReference type="GO" id="GO:0005694">
    <property type="term" value="C:chromosome"/>
    <property type="evidence" value="ECO:0007669"/>
    <property type="project" value="TreeGrafter"/>
</dbReference>
<dbReference type="InterPro" id="IPR004437">
    <property type="entry name" value="ParB/RepB/Spo0J"/>
</dbReference>
<protein>
    <submittedName>
        <fullName evidence="5">Chromosome partitioning protein ParB</fullName>
    </submittedName>
</protein>
<evidence type="ECO:0000313" key="5">
    <source>
        <dbReference type="EMBL" id="KKS43765.1"/>
    </source>
</evidence>
<dbReference type="Gene3D" id="1.10.10.2830">
    <property type="match status" value="1"/>
</dbReference>
<dbReference type="GO" id="GO:0007059">
    <property type="term" value="P:chromosome segregation"/>
    <property type="evidence" value="ECO:0007669"/>
    <property type="project" value="UniProtKB-KW"/>
</dbReference>
<dbReference type="GO" id="GO:0045881">
    <property type="term" value="P:positive regulation of sporulation resulting in formation of a cellular spore"/>
    <property type="evidence" value="ECO:0007669"/>
    <property type="project" value="TreeGrafter"/>
</dbReference>
<reference evidence="5 6" key="1">
    <citation type="journal article" date="2015" name="Nature">
        <title>rRNA introns, odd ribosomes, and small enigmatic genomes across a large radiation of phyla.</title>
        <authorList>
            <person name="Brown C.T."/>
            <person name="Hug L.A."/>
            <person name="Thomas B.C."/>
            <person name="Sharon I."/>
            <person name="Castelle C.J."/>
            <person name="Singh A."/>
            <person name="Wilkins M.J."/>
            <person name="Williams K.H."/>
            <person name="Banfield J.F."/>
        </authorList>
    </citation>
    <scope>NUCLEOTIDE SEQUENCE [LARGE SCALE GENOMIC DNA]</scope>
</reference>
<dbReference type="SUPFAM" id="SSF109709">
    <property type="entry name" value="KorB DNA-binding domain-like"/>
    <property type="match status" value="1"/>
</dbReference>
<evidence type="ECO:0000259" key="4">
    <source>
        <dbReference type="SMART" id="SM00470"/>
    </source>
</evidence>
<dbReference type="Proteomes" id="UP000033986">
    <property type="component" value="Unassembled WGS sequence"/>
</dbReference>
<feature type="domain" description="ParB-like N-terminal" evidence="4">
    <location>
        <begin position="38"/>
        <end position="136"/>
    </location>
</feature>
<keyword evidence="3" id="KW-0238">DNA-binding</keyword>
<dbReference type="FunFam" id="1.10.10.2830:FF:000001">
    <property type="entry name" value="Chromosome partitioning protein ParB"/>
    <property type="match status" value="1"/>
</dbReference>
<accession>A0A0G0Z4W7</accession>
<feature type="non-terminal residue" evidence="5">
    <location>
        <position position="236"/>
    </location>
</feature>
<organism evidence="5 6">
    <name type="scientific">Candidatus Azambacteria bacterium GW2011_GWB1_42_17</name>
    <dbReference type="NCBI Taxonomy" id="1618615"/>
    <lineage>
        <taxon>Bacteria</taxon>
        <taxon>Candidatus Azamiibacteriota</taxon>
    </lineage>
</organism>
<dbReference type="Pfam" id="PF02195">
    <property type="entry name" value="ParB_N"/>
    <property type="match status" value="1"/>
</dbReference>
<dbReference type="GO" id="GO:0003677">
    <property type="term" value="F:DNA binding"/>
    <property type="evidence" value="ECO:0007669"/>
    <property type="project" value="UniProtKB-KW"/>
</dbReference>
<dbReference type="InterPro" id="IPR041468">
    <property type="entry name" value="HTH_ParB/Spo0J"/>
</dbReference>
<dbReference type="Pfam" id="PF17762">
    <property type="entry name" value="HTH_ParB"/>
    <property type="match status" value="1"/>
</dbReference>
<evidence type="ECO:0000256" key="2">
    <source>
        <dbReference type="ARBA" id="ARBA00022829"/>
    </source>
</evidence>
<dbReference type="FunFam" id="3.90.1530.30:FF:000001">
    <property type="entry name" value="Chromosome partitioning protein ParB"/>
    <property type="match status" value="1"/>
</dbReference>
<name>A0A0G0Z4W7_9BACT</name>
<evidence type="ECO:0000256" key="1">
    <source>
        <dbReference type="ARBA" id="ARBA00006295"/>
    </source>
</evidence>
<dbReference type="InterPro" id="IPR036086">
    <property type="entry name" value="ParB/Sulfiredoxin_sf"/>
</dbReference>
<dbReference type="CDD" id="cd16393">
    <property type="entry name" value="SPO0J_N"/>
    <property type="match status" value="1"/>
</dbReference>
<dbReference type="InterPro" id="IPR003115">
    <property type="entry name" value="ParB_N"/>
</dbReference>
<comment type="caution">
    <text evidence="5">The sequence shown here is derived from an EMBL/GenBank/DDBJ whole genome shotgun (WGS) entry which is preliminary data.</text>
</comment>